<dbReference type="PANTHER" id="PTHR44068:SF11">
    <property type="entry name" value="GERANYL DIPHOSPHATE 2-C-METHYLTRANSFERASE"/>
    <property type="match status" value="1"/>
</dbReference>
<keyword evidence="1" id="KW-0808">Transferase</keyword>
<protein>
    <submittedName>
        <fullName evidence="3">Methyltransferase domain-containing protein</fullName>
    </submittedName>
</protein>
<dbReference type="PANTHER" id="PTHR44068">
    <property type="entry name" value="ZGC:194242"/>
    <property type="match status" value="1"/>
</dbReference>
<dbReference type="AlphaFoldDB" id="A0A927WK12"/>
<gene>
    <name evidence="3" type="ORF">E7201_09290</name>
</gene>
<dbReference type="GO" id="GO:0008757">
    <property type="term" value="F:S-adenosylmethionine-dependent methyltransferase activity"/>
    <property type="evidence" value="ECO:0007669"/>
    <property type="project" value="InterPro"/>
</dbReference>
<organism evidence="3 4">
    <name type="scientific">Selenomonas ruminantium</name>
    <dbReference type="NCBI Taxonomy" id="971"/>
    <lineage>
        <taxon>Bacteria</taxon>
        <taxon>Bacillati</taxon>
        <taxon>Bacillota</taxon>
        <taxon>Negativicutes</taxon>
        <taxon>Selenomonadales</taxon>
        <taxon>Selenomonadaceae</taxon>
        <taxon>Selenomonas</taxon>
    </lineage>
</organism>
<dbReference type="Gene3D" id="3.40.50.150">
    <property type="entry name" value="Vaccinia Virus protein VP39"/>
    <property type="match status" value="1"/>
</dbReference>
<dbReference type="SUPFAM" id="SSF53335">
    <property type="entry name" value="S-adenosyl-L-methionine-dependent methyltransferases"/>
    <property type="match status" value="1"/>
</dbReference>
<evidence type="ECO:0000313" key="4">
    <source>
        <dbReference type="Proteomes" id="UP000761380"/>
    </source>
</evidence>
<dbReference type="InterPro" id="IPR050447">
    <property type="entry name" value="Erg6_SMT_methyltransf"/>
</dbReference>
<proteinExistence type="predicted"/>
<dbReference type="GO" id="GO:0032259">
    <property type="term" value="P:methylation"/>
    <property type="evidence" value="ECO:0007669"/>
    <property type="project" value="UniProtKB-KW"/>
</dbReference>
<dbReference type="Proteomes" id="UP000761380">
    <property type="component" value="Unassembled WGS sequence"/>
</dbReference>
<keyword evidence="3" id="KW-0489">Methyltransferase</keyword>
<dbReference type="EMBL" id="SVBY01000074">
    <property type="protein sequence ID" value="MBE6093341.1"/>
    <property type="molecule type" value="Genomic_DNA"/>
</dbReference>
<evidence type="ECO:0000256" key="1">
    <source>
        <dbReference type="ARBA" id="ARBA00022679"/>
    </source>
</evidence>
<dbReference type="InterPro" id="IPR013216">
    <property type="entry name" value="Methyltransf_11"/>
</dbReference>
<feature type="domain" description="Methyltransferase type 11" evidence="2">
    <location>
        <begin position="66"/>
        <end position="160"/>
    </location>
</feature>
<sequence length="251" mass="28589">MKHNVQPKLSAYEQEHQLNAQIEAYWDERSRDFSKLRQKELSGPCAAAWQAYLQEKLLAAAPLKILDIGTGAGFFAILLAQLGHKVTGIDMSADMLHQAKQNVLAAGCSAEFRKMNAQELDFADETFDVVISRNLTWTLPDVMQAYREWQRVLKKGGKLLNFDSDYGLVTFSRKEDQADVHANIRQELVTECNDIKDELRISTHRRPQWDAQFLCDLGMQVTVEEEIAPKVRTDKNMQFDTLPLFAIIASK</sequence>
<evidence type="ECO:0000313" key="3">
    <source>
        <dbReference type="EMBL" id="MBE6093341.1"/>
    </source>
</evidence>
<name>A0A927WK12_SELRU</name>
<evidence type="ECO:0000259" key="2">
    <source>
        <dbReference type="Pfam" id="PF08241"/>
    </source>
</evidence>
<dbReference type="CDD" id="cd02440">
    <property type="entry name" value="AdoMet_MTases"/>
    <property type="match status" value="1"/>
</dbReference>
<dbReference type="InterPro" id="IPR029063">
    <property type="entry name" value="SAM-dependent_MTases_sf"/>
</dbReference>
<dbReference type="Pfam" id="PF08241">
    <property type="entry name" value="Methyltransf_11"/>
    <property type="match status" value="1"/>
</dbReference>
<accession>A0A927WK12</accession>
<comment type="caution">
    <text evidence="3">The sequence shown here is derived from an EMBL/GenBank/DDBJ whole genome shotgun (WGS) entry which is preliminary data.</text>
</comment>
<reference evidence="3" key="1">
    <citation type="submission" date="2019-04" db="EMBL/GenBank/DDBJ databases">
        <title>Evolution of Biomass-Degrading Anaerobic Consortia Revealed by Metagenomics.</title>
        <authorList>
            <person name="Peng X."/>
        </authorList>
    </citation>
    <scope>NUCLEOTIDE SEQUENCE</scope>
    <source>
        <strain evidence="3">SIG240</strain>
    </source>
</reference>